<evidence type="ECO:0008006" key="5">
    <source>
        <dbReference type="Google" id="ProtNLM"/>
    </source>
</evidence>
<dbReference type="AlphaFoldDB" id="A0A8H4QHU6"/>
<evidence type="ECO:0000256" key="1">
    <source>
        <dbReference type="ARBA" id="ARBA00006484"/>
    </source>
</evidence>
<dbReference type="Proteomes" id="UP000566819">
    <property type="component" value="Unassembled WGS sequence"/>
</dbReference>
<protein>
    <recommendedName>
        <fullName evidence="5">NAD(P)-binding protein</fullName>
    </recommendedName>
</protein>
<sequence length="331" mass="35475">MKDDGHAAKFVRAAKSAEDICQRFEQQDPAAFPMTGEAWLQLSRMSYDSTLGLPDLDKAPAPVKPKTFPSFTKEYRKTAYDALDPTLPALSAEDKSIAVTGDGSGIGAATALRLSQAGASSISIIGRRANNLESTRSNTESLVPGAQVYTSDVAQKDAMNATFKAIHDHVGEIHVLVNNAGYKPTVAPAVSAIKDLDVEEWWRCFEVNIKGSFLASQSFLQYKSTDAVVLYVTTALSHFTGFPSHSSYSSSKAGAVRVFSTLQAEHPELRVVCVHLGVINTAGKVSGAKQAGEPDDVSLPAGTMVWLASPKADFLKGKYIWANWDVTSLAS</sequence>
<dbReference type="PANTHER" id="PTHR42760:SF37">
    <property type="entry name" value="CLAVALDEHYDE DEHYDROGENASE"/>
    <property type="match status" value="1"/>
</dbReference>
<evidence type="ECO:0000256" key="2">
    <source>
        <dbReference type="ARBA" id="ARBA00023002"/>
    </source>
</evidence>
<dbReference type="SUPFAM" id="SSF51735">
    <property type="entry name" value="NAD(P)-binding Rossmann-fold domains"/>
    <property type="match status" value="1"/>
</dbReference>
<accession>A0A8H4QHU6</accession>
<dbReference type="GO" id="GO:0016616">
    <property type="term" value="F:oxidoreductase activity, acting on the CH-OH group of donors, NAD or NADP as acceptor"/>
    <property type="evidence" value="ECO:0007669"/>
    <property type="project" value="TreeGrafter"/>
</dbReference>
<keyword evidence="2" id="KW-0560">Oxidoreductase</keyword>
<dbReference type="InterPro" id="IPR036291">
    <property type="entry name" value="NAD(P)-bd_dom_sf"/>
</dbReference>
<proteinExistence type="inferred from homology"/>
<dbReference type="CDD" id="cd05233">
    <property type="entry name" value="SDR_c"/>
    <property type="match status" value="1"/>
</dbReference>
<dbReference type="OrthoDB" id="1933717at2759"/>
<dbReference type="Gene3D" id="3.40.50.720">
    <property type="entry name" value="NAD(P)-binding Rossmann-like Domain"/>
    <property type="match status" value="1"/>
</dbReference>
<comment type="similarity">
    <text evidence="1">Belongs to the short-chain dehydrogenases/reductases (SDR) family.</text>
</comment>
<keyword evidence="4" id="KW-1185">Reference proteome</keyword>
<organism evidence="3 4">
    <name type="scientific">Cudoniella acicularis</name>
    <dbReference type="NCBI Taxonomy" id="354080"/>
    <lineage>
        <taxon>Eukaryota</taxon>
        <taxon>Fungi</taxon>
        <taxon>Dikarya</taxon>
        <taxon>Ascomycota</taxon>
        <taxon>Pezizomycotina</taxon>
        <taxon>Leotiomycetes</taxon>
        <taxon>Helotiales</taxon>
        <taxon>Tricladiaceae</taxon>
        <taxon>Cudoniella</taxon>
    </lineage>
</organism>
<dbReference type="EMBL" id="JAAMPI010002573">
    <property type="protein sequence ID" value="KAF4611359.1"/>
    <property type="molecule type" value="Genomic_DNA"/>
</dbReference>
<dbReference type="Pfam" id="PF00106">
    <property type="entry name" value="adh_short"/>
    <property type="match status" value="1"/>
</dbReference>
<dbReference type="InterPro" id="IPR002347">
    <property type="entry name" value="SDR_fam"/>
</dbReference>
<name>A0A8H4QHU6_9HELO</name>
<dbReference type="PANTHER" id="PTHR42760">
    <property type="entry name" value="SHORT-CHAIN DEHYDROGENASES/REDUCTASES FAMILY MEMBER"/>
    <property type="match status" value="1"/>
</dbReference>
<dbReference type="PRINTS" id="PR00081">
    <property type="entry name" value="GDHRDH"/>
</dbReference>
<comment type="caution">
    <text evidence="3">The sequence shown here is derived from an EMBL/GenBank/DDBJ whole genome shotgun (WGS) entry which is preliminary data.</text>
</comment>
<evidence type="ECO:0000313" key="3">
    <source>
        <dbReference type="EMBL" id="KAF4611359.1"/>
    </source>
</evidence>
<gene>
    <name evidence="3" type="ORF">G7Y89_g15654</name>
</gene>
<evidence type="ECO:0000313" key="4">
    <source>
        <dbReference type="Proteomes" id="UP000566819"/>
    </source>
</evidence>
<reference evidence="3 4" key="1">
    <citation type="submission" date="2020-03" db="EMBL/GenBank/DDBJ databases">
        <title>Draft Genome Sequence of Cudoniella acicularis.</title>
        <authorList>
            <person name="Buettner E."/>
            <person name="Kellner H."/>
        </authorList>
    </citation>
    <scope>NUCLEOTIDE SEQUENCE [LARGE SCALE GENOMIC DNA]</scope>
    <source>
        <strain evidence="3 4">DSM 108380</strain>
    </source>
</reference>